<protein>
    <submittedName>
        <fullName evidence="1">Methyltransferase NSUN7 isoform X1</fullName>
    </submittedName>
</protein>
<dbReference type="AlphaFoldDB" id="A0AAV7JAY9"/>
<dbReference type="GO" id="GO:0032259">
    <property type="term" value="P:methylation"/>
    <property type="evidence" value="ECO:0007669"/>
    <property type="project" value="UniProtKB-KW"/>
</dbReference>
<dbReference type="PANTHER" id="PTHR14663">
    <property type="entry name" value="METHYLTRANSFERASE NSUN7-RELATED"/>
    <property type="match status" value="1"/>
</dbReference>
<comment type="caution">
    <text evidence="1">The sequence shown here is derived from an EMBL/GenBank/DDBJ whole genome shotgun (WGS) entry which is preliminary data.</text>
</comment>
<name>A0AAV7JAY9_9METZ</name>
<dbReference type="GO" id="GO:0008168">
    <property type="term" value="F:methyltransferase activity"/>
    <property type="evidence" value="ECO:0007669"/>
    <property type="project" value="UniProtKB-KW"/>
</dbReference>
<organism evidence="1 2">
    <name type="scientific">Oopsacas minuta</name>
    <dbReference type="NCBI Taxonomy" id="111878"/>
    <lineage>
        <taxon>Eukaryota</taxon>
        <taxon>Metazoa</taxon>
        <taxon>Porifera</taxon>
        <taxon>Hexactinellida</taxon>
        <taxon>Hexasterophora</taxon>
        <taxon>Lyssacinosida</taxon>
        <taxon>Leucopsacidae</taxon>
        <taxon>Oopsacas</taxon>
    </lineage>
</organism>
<keyword evidence="2" id="KW-1185">Reference proteome</keyword>
<proteinExistence type="predicted"/>
<keyword evidence="1" id="KW-0489">Methyltransferase</keyword>
<dbReference type="EMBL" id="JAKMXF010000365">
    <property type="protein sequence ID" value="KAI6645874.1"/>
    <property type="molecule type" value="Genomic_DNA"/>
</dbReference>
<dbReference type="PANTHER" id="PTHR14663:SF2">
    <property type="entry name" value="METHYLTRANSFERASE NSUN7-RELATED"/>
    <property type="match status" value="1"/>
</dbReference>
<keyword evidence="1" id="KW-0808">Transferase</keyword>
<evidence type="ECO:0000313" key="1">
    <source>
        <dbReference type="EMBL" id="KAI6645874.1"/>
    </source>
</evidence>
<gene>
    <name evidence="1" type="ORF">LOD99_13133</name>
</gene>
<reference evidence="1 2" key="1">
    <citation type="journal article" date="2023" name="BMC Biol.">
        <title>The compact genome of the sponge Oopsacas minuta (Hexactinellida) is lacking key metazoan core genes.</title>
        <authorList>
            <person name="Santini S."/>
            <person name="Schenkelaars Q."/>
            <person name="Jourda C."/>
            <person name="Duchesne M."/>
            <person name="Belahbib H."/>
            <person name="Rocher C."/>
            <person name="Selva M."/>
            <person name="Riesgo A."/>
            <person name="Vervoort M."/>
            <person name="Leys S.P."/>
            <person name="Kodjabachian L."/>
            <person name="Le Bivic A."/>
            <person name="Borchiellini C."/>
            <person name="Claverie J.M."/>
            <person name="Renard E."/>
        </authorList>
    </citation>
    <scope>NUCLEOTIDE SEQUENCE [LARGE SCALE GENOMIC DNA]</scope>
    <source>
        <strain evidence="1">SPO-2</strain>
    </source>
</reference>
<dbReference type="InterPro" id="IPR042620">
    <property type="entry name" value="NSUN7"/>
</dbReference>
<accession>A0AAV7JAY9</accession>
<dbReference type="Gene3D" id="3.40.50.150">
    <property type="entry name" value="Vaccinia Virus protein VP39"/>
    <property type="match status" value="1"/>
</dbReference>
<sequence length="597" mass="68152">MQTELSLRMLGPISAPRDPNYEPIKEGLKLLNTNIETESVDCYFNQLSYDPYTFDDLWFLESSYKIISFLEDPYPAFSNWYQEIDFNQRREILQFSLRVFLFQPILQQLLDMCSFFGANLCFSNCRPMVYIVLYKFIEQKFNYRPKLSNPSHSISKICHIIQKCRVRLNAELAKLRVEEGATTLLHLLSEESRQRLDTQSNTVLYLRTTKLFTETLESCPECSIMDILYRFGLVGAASIEELLDVSATSRKLKYKIINNDLVAVSVNSFSYFAQHSLTKQGYLQLVDISTYNLITYASRDINPSEDVVLTHYGSGAECIQLSECLIEDATLHVFSTDDIPSATNILAQYQINNVVLCRESFGENNEIKASISNVKTILCFPPNSRESVKSKLLHALTDVTCLPALFHTCQLDIVDIITEQKRIVAYSLQMKSVDNVYYFVHSTKPIETCETVTTELDSHRENANSLKQRIFNIKPVIHGSFCPASDGFLTVAGSVEHSGYFAASLVRRPPPPAPKPMEIIEKAVYDGVIQLCDTDVEYIRPKKTGKVKKHPKIKPLFSTSTPSEIIPMTFTSRQKVTAKHLFTTNLNTKPLHWRPFR</sequence>
<evidence type="ECO:0000313" key="2">
    <source>
        <dbReference type="Proteomes" id="UP001165289"/>
    </source>
</evidence>
<dbReference type="InterPro" id="IPR029063">
    <property type="entry name" value="SAM-dependent_MTases_sf"/>
</dbReference>
<dbReference type="Proteomes" id="UP001165289">
    <property type="component" value="Unassembled WGS sequence"/>
</dbReference>